<keyword evidence="6 11" id="KW-0159">Chromosome partition</keyword>
<name>A0A1H2Z2P8_ACIFE</name>
<dbReference type="InterPro" id="IPR002104">
    <property type="entry name" value="Integrase_catalytic"/>
</dbReference>
<dbReference type="HAMAP" id="MF_01808">
    <property type="entry name" value="Recomb_XerC_XerD"/>
    <property type="match status" value="1"/>
</dbReference>
<accession>A0A1H2Z2P8</accession>
<dbReference type="NCBIfam" id="TIGR02225">
    <property type="entry name" value="recomb_XerD"/>
    <property type="match status" value="1"/>
</dbReference>
<dbReference type="PROSITE" id="PS51898">
    <property type="entry name" value="TYR_RECOMBINASE"/>
    <property type="match status" value="1"/>
</dbReference>
<keyword evidence="5 11" id="KW-0132">Cell division</keyword>
<keyword evidence="7 11" id="KW-0229">DNA integration</keyword>
<dbReference type="Gene3D" id="1.10.150.130">
    <property type="match status" value="1"/>
</dbReference>
<dbReference type="RefSeq" id="WP_074707116.1">
    <property type="nucleotide sequence ID" value="NZ_CBCSNF010000089.1"/>
</dbReference>
<evidence type="ECO:0000256" key="1">
    <source>
        <dbReference type="ARBA" id="ARBA00004496"/>
    </source>
</evidence>
<feature type="domain" description="Tyr recombinase" evidence="12">
    <location>
        <begin position="111"/>
        <end position="295"/>
    </location>
</feature>
<evidence type="ECO:0000313" key="15">
    <source>
        <dbReference type="Proteomes" id="UP000182379"/>
    </source>
</evidence>
<comment type="function">
    <text evidence="11">Site-specific tyrosine recombinase, which acts by catalyzing the cutting and rejoining of the recombining DNA molecules. The XerC-XerD complex is essential to convert dimers of the bacterial chromosome into monomers to permit their segregation at cell division. It also contributes to the segregational stability of plasmids.</text>
</comment>
<evidence type="ECO:0000256" key="2">
    <source>
        <dbReference type="ARBA" id="ARBA00010450"/>
    </source>
</evidence>
<evidence type="ECO:0000259" key="13">
    <source>
        <dbReference type="PROSITE" id="PS51900"/>
    </source>
</evidence>
<dbReference type="GO" id="GO:0003677">
    <property type="term" value="F:DNA binding"/>
    <property type="evidence" value="ECO:0007669"/>
    <property type="project" value="UniProtKB-UniRule"/>
</dbReference>
<dbReference type="PROSITE" id="PS51900">
    <property type="entry name" value="CB"/>
    <property type="match status" value="1"/>
</dbReference>
<dbReference type="InterPro" id="IPR023009">
    <property type="entry name" value="Tyrosine_recombinase_XerC/XerD"/>
</dbReference>
<dbReference type="HAMAP" id="MF_01807">
    <property type="entry name" value="Recomb_XerD"/>
    <property type="match status" value="1"/>
</dbReference>
<comment type="subcellular location">
    <subcellularLocation>
        <location evidence="1 11">Cytoplasm</location>
    </subcellularLocation>
</comment>
<evidence type="ECO:0000313" key="14">
    <source>
        <dbReference type="EMBL" id="SDX11712.1"/>
    </source>
</evidence>
<dbReference type="InterPro" id="IPR050090">
    <property type="entry name" value="Tyrosine_recombinase_XerCD"/>
</dbReference>
<dbReference type="GO" id="GO:0005737">
    <property type="term" value="C:cytoplasm"/>
    <property type="evidence" value="ECO:0007669"/>
    <property type="project" value="UniProtKB-SubCell"/>
</dbReference>
<feature type="active site" evidence="11">
    <location>
        <position position="273"/>
    </location>
</feature>
<dbReference type="InterPro" id="IPR004107">
    <property type="entry name" value="Integrase_SAM-like_N"/>
</dbReference>
<feature type="active site" evidence="11">
    <location>
        <position position="247"/>
    </location>
</feature>
<evidence type="ECO:0000256" key="8">
    <source>
        <dbReference type="ARBA" id="ARBA00023125"/>
    </source>
</evidence>
<evidence type="ECO:0000256" key="9">
    <source>
        <dbReference type="ARBA" id="ARBA00023172"/>
    </source>
</evidence>
<dbReference type="InterPro" id="IPR010998">
    <property type="entry name" value="Integrase_recombinase_N"/>
</dbReference>
<dbReference type="PANTHER" id="PTHR30349">
    <property type="entry name" value="PHAGE INTEGRASE-RELATED"/>
    <property type="match status" value="1"/>
</dbReference>
<dbReference type="SUPFAM" id="SSF56349">
    <property type="entry name" value="DNA breaking-rejoining enzymes"/>
    <property type="match status" value="1"/>
</dbReference>
<keyword evidence="8 11" id="KW-0238">DNA-binding</keyword>
<comment type="subunit">
    <text evidence="11">Forms a cyclic heterotetrameric complex composed of two molecules of XerC and two molecules of XerD.</text>
</comment>
<comment type="similarity">
    <text evidence="2 11">Belongs to the 'phage' integrase family. XerD subfamily.</text>
</comment>
<gene>
    <name evidence="11" type="primary">xerD</name>
    <name evidence="14" type="ORF">SAMN05216495_11352</name>
</gene>
<feature type="active site" description="O-(3'-phospho-DNA)-tyrosine intermediate" evidence="11">
    <location>
        <position position="282"/>
    </location>
</feature>
<protein>
    <recommendedName>
        <fullName evidence="3 11">Tyrosine recombinase XerD</fullName>
    </recommendedName>
</protein>
<evidence type="ECO:0000259" key="12">
    <source>
        <dbReference type="PROSITE" id="PS51898"/>
    </source>
</evidence>
<dbReference type="CDD" id="cd00798">
    <property type="entry name" value="INT_XerDC_C"/>
    <property type="match status" value="1"/>
</dbReference>
<dbReference type="NCBIfam" id="NF040815">
    <property type="entry name" value="recomb_XerA_Arch"/>
    <property type="match status" value="1"/>
</dbReference>
<evidence type="ECO:0000256" key="10">
    <source>
        <dbReference type="ARBA" id="ARBA00023306"/>
    </source>
</evidence>
<dbReference type="InterPro" id="IPR044068">
    <property type="entry name" value="CB"/>
</dbReference>
<dbReference type="Pfam" id="PF00589">
    <property type="entry name" value="Phage_integrase"/>
    <property type="match status" value="1"/>
</dbReference>
<dbReference type="GO" id="GO:0006313">
    <property type="term" value="P:DNA transposition"/>
    <property type="evidence" value="ECO:0007669"/>
    <property type="project" value="UniProtKB-UniRule"/>
</dbReference>
<comment type="caution">
    <text evidence="14">The sequence shown here is derived from an EMBL/GenBank/DDBJ whole genome shotgun (WGS) entry which is preliminary data.</text>
</comment>
<keyword evidence="9 11" id="KW-0233">DNA recombination</keyword>
<dbReference type="Pfam" id="PF02899">
    <property type="entry name" value="Phage_int_SAM_1"/>
    <property type="match status" value="1"/>
</dbReference>
<feature type="active site" evidence="11">
    <location>
        <position position="250"/>
    </location>
</feature>
<dbReference type="InterPro" id="IPR013762">
    <property type="entry name" value="Integrase-like_cat_sf"/>
</dbReference>
<dbReference type="InterPro" id="IPR011932">
    <property type="entry name" value="Recomb_XerD"/>
</dbReference>
<evidence type="ECO:0000256" key="4">
    <source>
        <dbReference type="ARBA" id="ARBA00022490"/>
    </source>
</evidence>
<dbReference type="Proteomes" id="UP000182379">
    <property type="component" value="Unassembled WGS sequence"/>
</dbReference>
<dbReference type="EMBL" id="FNOP01000013">
    <property type="protein sequence ID" value="SDX11712.1"/>
    <property type="molecule type" value="Genomic_DNA"/>
</dbReference>
<dbReference type="GO" id="GO:0051301">
    <property type="term" value="P:cell division"/>
    <property type="evidence" value="ECO:0007669"/>
    <property type="project" value="UniProtKB-KW"/>
</dbReference>
<dbReference type="GO" id="GO:0009037">
    <property type="term" value="F:tyrosine-based site-specific recombinase activity"/>
    <property type="evidence" value="ECO:0007669"/>
    <property type="project" value="UniProtKB-UniRule"/>
</dbReference>
<evidence type="ECO:0000256" key="11">
    <source>
        <dbReference type="HAMAP-Rule" id="MF_01807"/>
    </source>
</evidence>
<feature type="domain" description="Core-binding (CB)" evidence="13">
    <location>
        <begin position="8"/>
        <end position="90"/>
    </location>
</feature>
<evidence type="ECO:0000256" key="7">
    <source>
        <dbReference type="ARBA" id="ARBA00022908"/>
    </source>
</evidence>
<keyword evidence="4 11" id="KW-0963">Cytoplasm</keyword>
<dbReference type="AlphaFoldDB" id="A0A1H2Z2P8"/>
<dbReference type="PANTHER" id="PTHR30349:SF81">
    <property type="entry name" value="TYROSINE RECOMBINASE XERC"/>
    <property type="match status" value="1"/>
</dbReference>
<dbReference type="GO" id="GO:0007059">
    <property type="term" value="P:chromosome segregation"/>
    <property type="evidence" value="ECO:0007669"/>
    <property type="project" value="UniProtKB-UniRule"/>
</dbReference>
<dbReference type="NCBIfam" id="NF001399">
    <property type="entry name" value="PRK00283.1"/>
    <property type="match status" value="1"/>
</dbReference>
<feature type="active site" evidence="11">
    <location>
        <position position="151"/>
    </location>
</feature>
<sequence>MIRVSLRNKLEKEINLFLEYLTVELGLAYNTRESYGRDLRLFAGWIKKPLEDVKREDILAYMRMLKVHQYAPTSASRKLAALKAFFRFMTAEGFLEEDPSEVVEAGTRGVVLPKVMSLEEVKQLFSAPDLTQPEGFRDRTMLEVMYATGMRVSELLSLKRASVNLETRYVIAYGKGAKERLIPLGQYAIQYLKKYLAQVRPLFVKNGKDDDSLFLTIRGTGMTRQRFWQIIRAYGVKAGLQKPLTPHILRHSFATHMLDNGADLRTVQELLGHADISTTQIYTHLTNNRLKKVFDKTHPRA</sequence>
<reference evidence="14 15" key="1">
    <citation type="submission" date="2016-10" db="EMBL/GenBank/DDBJ databases">
        <authorList>
            <person name="Varghese N."/>
            <person name="Submissions S."/>
        </authorList>
    </citation>
    <scope>NUCLEOTIDE SEQUENCE [LARGE SCALE GENOMIC DNA]</scope>
    <source>
        <strain evidence="14 15">WCC6</strain>
    </source>
</reference>
<keyword evidence="10 11" id="KW-0131">Cell cycle</keyword>
<proteinExistence type="inferred from homology"/>
<dbReference type="Gene3D" id="1.10.443.10">
    <property type="entry name" value="Intergrase catalytic core"/>
    <property type="match status" value="1"/>
</dbReference>
<organism evidence="14 15">
    <name type="scientific">Acidaminococcus fermentans</name>
    <dbReference type="NCBI Taxonomy" id="905"/>
    <lineage>
        <taxon>Bacteria</taxon>
        <taxon>Bacillati</taxon>
        <taxon>Bacillota</taxon>
        <taxon>Negativicutes</taxon>
        <taxon>Acidaminococcales</taxon>
        <taxon>Acidaminococcaceae</taxon>
        <taxon>Acidaminococcus</taxon>
    </lineage>
</organism>
<evidence type="ECO:0000256" key="6">
    <source>
        <dbReference type="ARBA" id="ARBA00022829"/>
    </source>
</evidence>
<feature type="active site" evidence="11">
    <location>
        <position position="175"/>
    </location>
</feature>
<dbReference type="InterPro" id="IPR011010">
    <property type="entry name" value="DNA_brk_join_enz"/>
</dbReference>
<evidence type="ECO:0000256" key="5">
    <source>
        <dbReference type="ARBA" id="ARBA00022618"/>
    </source>
</evidence>
<evidence type="ECO:0000256" key="3">
    <source>
        <dbReference type="ARBA" id="ARBA00015810"/>
    </source>
</evidence>